<dbReference type="InterPro" id="IPR029068">
    <property type="entry name" value="Glyas_Bleomycin-R_OHBP_Dase"/>
</dbReference>
<dbReference type="Proteomes" id="UP001306510">
    <property type="component" value="Unassembled WGS sequence"/>
</dbReference>
<dbReference type="EMBL" id="JALLMC010000001">
    <property type="protein sequence ID" value="MEB6408760.1"/>
    <property type="molecule type" value="Genomic_DNA"/>
</dbReference>
<dbReference type="InterPro" id="IPR037523">
    <property type="entry name" value="VOC_core"/>
</dbReference>
<dbReference type="PROSITE" id="PS51819">
    <property type="entry name" value="VOC"/>
    <property type="match status" value="1"/>
</dbReference>
<reference evidence="2 3" key="1">
    <citation type="submission" date="2022-04" db="EMBL/GenBank/DDBJ databases">
        <title>Whole genome surviellance of AMR bacteria from Assam, India: One Health Study.</title>
        <authorList>
            <person name="Mendem S.K."/>
            <person name="Rakshit O."/>
            <person name="Murugesan D."/>
            <person name="Shome R."/>
            <person name="Raisen C."/>
            <person name="Holmes M.A."/>
            <person name="Saikia K."/>
            <person name="Shome B.R."/>
        </authorList>
    </citation>
    <scope>NUCLEOTIDE SEQUENCE [LARGE SCALE GENOMIC DNA]</scope>
    <source>
        <strain evidence="2 3">MGG-11lp</strain>
    </source>
</reference>
<dbReference type="SUPFAM" id="SSF54593">
    <property type="entry name" value="Glyoxalase/Bleomycin resistance protein/Dihydroxybiphenyl dioxygenase"/>
    <property type="match status" value="1"/>
</dbReference>
<feature type="domain" description="VOC" evidence="1">
    <location>
        <begin position="50"/>
        <end position="177"/>
    </location>
</feature>
<accession>A0ABU6DYW6</accession>
<keyword evidence="3" id="KW-1185">Reference proteome</keyword>
<organism evidence="2 3">
    <name type="scientific">Enterobacter vonholyi</name>
    <dbReference type="NCBI Taxonomy" id="2797505"/>
    <lineage>
        <taxon>Bacteria</taxon>
        <taxon>Pseudomonadati</taxon>
        <taxon>Pseudomonadota</taxon>
        <taxon>Gammaproteobacteria</taxon>
        <taxon>Enterobacterales</taxon>
        <taxon>Enterobacteriaceae</taxon>
        <taxon>Enterobacter</taxon>
    </lineage>
</organism>
<dbReference type="Gene3D" id="3.10.180.10">
    <property type="entry name" value="2,3-Dihydroxybiphenyl 1,2-Dioxygenase, domain 1"/>
    <property type="match status" value="1"/>
</dbReference>
<sequence>MLNSTDQSDNVFDWPVTLALQALPNKIAMRSFPDKPMKGKKLNELLPSAALAHFVMKVNDVDASYAFYQGLGLRALDKFPGMAIIELRGGTHLLLTEKDVPETQSLHISRVGQRPDFAAEKIDLMIAGHSRSELETYRTGLIAKGYSAQEIAQETLFGHHYFSLQDPDGNGISFYTSHCSQQPV</sequence>
<dbReference type="InterPro" id="IPR004360">
    <property type="entry name" value="Glyas_Fos-R_dOase_dom"/>
</dbReference>
<dbReference type="Pfam" id="PF00903">
    <property type="entry name" value="Glyoxalase"/>
    <property type="match status" value="1"/>
</dbReference>
<evidence type="ECO:0000313" key="2">
    <source>
        <dbReference type="EMBL" id="MEB6408760.1"/>
    </source>
</evidence>
<dbReference type="RefSeq" id="WP_254208661.1">
    <property type="nucleotide sequence ID" value="NZ_JALLMC010000001.1"/>
</dbReference>
<name>A0ABU6DYW6_9ENTR</name>
<protein>
    <submittedName>
        <fullName evidence="2">VOC family protein</fullName>
    </submittedName>
</protein>
<evidence type="ECO:0000259" key="1">
    <source>
        <dbReference type="PROSITE" id="PS51819"/>
    </source>
</evidence>
<evidence type="ECO:0000313" key="3">
    <source>
        <dbReference type="Proteomes" id="UP001306510"/>
    </source>
</evidence>
<gene>
    <name evidence="2" type="ORF">MXM28_03505</name>
</gene>
<comment type="caution">
    <text evidence="2">The sequence shown here is derived from an EMBL/GenBank/DDBJ whole genome shotgun (WGS) entry which is preliminary data.</text>
</comment>
<dbReference type="CDD" id="cd06587">
    <property type="entry name" value="VOC"/>
    <property type="match status" value="1"/>
</dbReference>
<proteinExistence type="predicted"/>